<reference evidence="2" key="1">
    <citation type="submission" date="2020-08" db="EMBL/GenBank/DDBJ databases">
        <title>Plant Genome Project.</title>
        <authorList>
            <person name="Zhang R.-G."/>
        </authorList>
    </citation>
    <scope>NUCLEOTIDE SEQUENCE</scope>
    <source>
        <strain evidence="2">WSP0</strain>
        <tissue evidence="2">Leaf</tissue>
    </source>
</reference>
<name>A0AAV6K8V3_9ERIC</name>
<proteinExistence type="predicted"/>
<evidence type="ECO:0000313" key="2">
    <source>
        <dbReference type="EMBL" id="KAG5548911.1"/>
    </source>
</evidence>
<comment type="caution">
    <text evidence="2">The sequence shown here is derived from an EMBL/GenBank/DDBJ whole genome shotgun (WGS) entry which is preliminary data.</text>
</comment>
<sequence>MSGDTVHLLQRPTQLASRSSSNTAGCSSPQLAFEGRSTHGRPSPARPVQQFSPVAELYLQPIAIGGGAVQIWPVQIRTFNRPPAVVTPLWVPLPTTNNRRGLQPPWAVSQPACLASLPAWQLPARAGSHSDSRLGNPACLATIISYVLPACTQQTAGSSLPDGQPLLFTVF</sequence>
<evidence type="ECO:0000313" key="3">
    <source>
        <dbReference type="Proteomes" id="UP000823749"/>
    </source>
</evidence>
<dbReference type="EMBL" id="JACTNZ010000005">
    <property type="protein sequence ID" value="KAG5548911.1"/>
    <property type="molecule type" value="Genomic_DNA"/>
</dbReference>
<feature type="region of interest" description="Disordered" evidence="1">
    <location>
        <begin position="1"/>
        <end position="47"/>
    </location>
</feature>
<feature type="compositionally biased region" description="Polar residues" evidence="1">
    <location>
        <begin position="11"/>
        <end position="30"/>
    </location>
</feature>
<accession>A0AAV6K8V3</accession>
<dbReference type="AlphaFoldDB" id="A0AAV6K8V3"/>
<protein>
    <submittedName>
        <fullName evidence="2">Uncharacterized protein</fullName>
    </submittedName>
</protein>
<gene>
    <name evidence="2" type="ORF">RHGRI_014317</name>
</gene>
<keyword evidence="3" id="KW-1185">Reference proteome</keyword>
<dbReference type="Proteomes" id="UP000823749">
    <property type="component" value="Chromosome 5"/>
</dbReference>
<evidence type="ECO:0000256" key="1">
    <source>
        <dbReference type="SAM" id="MobiDB-lite"/>
    </source>
</evidence>
<organism evidence="2 3">
    <name type="scientific">Rhododendron griersonianum</name>
    <dbReference type="NCBI Taxonomy" id="479676"/>
    <lineage>
        <taxon>Eukaryota</taxon>
        <taxon>Viridiplantae</taxon>
        <taxon>Streptophyta</taxon>
        <taxon>Embryophyta</taxon>
        <taxon>Tracheophyta</taxon>
        <taxon>Spermatophyta</taxon>
        <taxon>Magnoliopsida</taxon>
        <taxon>eudicotyledons</taxon>
        <taxon>Gunneridae</taxon>
        <taxon>Pentapetalae</taxon>
        <taxon>asterids</taxon>
        <taxon>Ericales</taxon>
        <taxon>Ericaceae</taxon>
        <taxon>Ericoideae</taxon>
        <taxon>Rhodoreae</taxon>
        <taxon>Rhododendron</taxon>
    </lineage>
</organism>